<organism evidence="6 7">
    <name type="scientific">Candidatus Ornithospirochaeta stercoripullorum</name>
    <dbReference type="NCBI Taxonomy" id="2840899"/>
    <lineage>
        <taxon>Bacteria</taxon>
        <taxon>Pseudomonadati</taxon>
        <taxon>Spirochaetota</taxon>
        <taxon>Spirochaetia</taxon>
        <taxon>Spirochaetales</taxon>
        <taxon>Spirochaetaceae</taxon>
        <taxon>Spirochaetaceae incertae sedis</taxon>
        <taxon>Candidatus Ornithospirochaeta</taxon>
    </lineage>
</organism>
<dbReference type="FunFam" id="3.20.110.10:FF:000002">
    <property type="entry name" value="alpha-mannosidase 2C1 isoform X1"/>
    <property type="match status" value="1"/>
</dbReference>
<dbReference type="SUPFAM" id="SSF74650">
    <property type="entry name" value="Galactose mutarotase-like"/>
    <property type="match status" value="1"/>
</dbReference>
<dbReference type="SUPFAM" id="SSF88688">
    <property type="entry name" value="Families 57/38 glycoside transferase middle domain"/>
    <property type="match status" value="1"/>
</dbReference>
<evidence type="ECO:0000256" key="4">
    <source>
        <dbReference type="ARBA" id="ARBA00023295"/>
    </source>
</evidence>
<dbReference type="InterPro" id="IPR041147">
    <property type="entry name" value="GH38_C"/>
</dbReference>
<dbReference type="PANTHER" id="PTHR46017:SF1">
    <property type="entry name" value="ALPHA-MANNOSIDASE 2C1"/>
    <property type="match status" value="1"/>
</dbReference>
<dbReference type="InterPro" id="IPR028995">
    <property type="entry name" value="Glyco_hydro_57/38_cen_sf"/>
</dbReference>
<dbReference type="AlphaFoldDB" id="A0A9D9H6P6"/>
<dbReference type="Gene3D" id="3.20.110.10">
    <property type="entry name" value="Glycoside hydrolase 38, N terminal domain"/>
    <property type="match status" value="1"/>
</dbReference>
<dbReference type="GO" id="GO:0046872">
    <property type="term" value="F:metal ion binding"/>
    <property type="evidence" value="ECO:0007669"/>
    <property type="project" value="UniProtKB-KW"/>
</dbReference>
<dbReference type="InterPro" id="IPR011682">
    <property type="entry name" value="Glyco_hydro_38_C"/>
</dbReference>
<keyword evidence="4" id="KW-0326">Glycosidase</keyword>
<comment type="similarity">
    <text evidence="1">Belongs to the glycosyl hydrolase 38 family.</text>
</comment>
<keyword evidence="2" id="KW-0479">Metal-binding</keyword>
<dbReference type="Gene3D" id="2.60.40.2220">
    <property type="match status" value="1"/>
</dbReference>
<sequence>MKDRRNRILAVINYLEGAVFRSASDNIVIESACADYGIPDSFPSDNAGWKPFCKGDTWGGPDCHQLFRCIVPSRPGKPLAILLRTDSTVRWSTDNPQVLVYLNGALRATMDMNHNIVVLSECCDDKPFELGFYAYVNSRGRTSFFSLQAATPAFTVLGLLFDMKNIFEAADLLEHDDKERVRAFRSLEDAIDILDTRSFELLDESAMEARSVLAEYMAKQRESGITVYSVGSTHIDVAWRWPLRQTKEKAVRSALTALNLMKRYPDYHFLLTQPQVYEFIRELRPDIFSAIKERIREGRWEAEGGMWLESDSVLASGESLVRQLIYGKRYFTSVLGAPESEILWLPDAFGFNGNLPQIMKKSGIKYFMTTKLSWSDTHIFPHDVFSWRGIDGSEVFSYLISTKDYDKSHSAADFRTTYNGIQNASQIMGTWQRFQDKDITESVLTCFGYGDGGGGPTFEMLENTERMKHSLASCPRTAMCTAHEFFEHLEKNLLKKLPVWTGELYFEYHRGTLTSISEEKKWNKVIEGLTHDAEALSVMAATEYPEAQLYKVWKIILLNQFHDILPGSAIDEVYEEAFREYEEAARLDRMIISDSLSALSTGKALAAVNTTGHCRTSLLVSGKPVEGYEGQETYDGKYLYFAECIPSYGVKAIERKKLGNSFVLNGSASDFETPFYRVKMDSDGCIISLLDKTKGREIIKEGCKGNEIISYEDRPLRFDNWNTEEYYREKPYAWECAGSVRICENGPLRAVLEIKRKSLSSTLVQHIAFYAHSRRIDFISSLDWDGDHLLVKAEFPVDVHAYSADYAVQFGAITRSTVTNTDWDEAQFEVPALGWGDLSEPGYGVSLLSDSRYGYSIKDGIMTLSLLKSGTSPAENADRGHHEFTYSLLPHCGTWRDGGTVFEAEDLAKPLYLASAEEGYAHTFFFSDSENVIVDTVKRSEDGKGIVLRVYEAYGMRTKCNLFFDRSYQISETDLLERNAQHIADGDSVERIFKPFEIVTLYLQ</sequence>
<evidence type="ECO:0000256" key="1">
    <source>
        <dbReference type="ARBA" id="ARBA00009792"/>
    </source>
</evidence>
<dbReference type="InterPro" id="IPR027291">
    <property type="entry name" value="Glyco_hydro_38_N_sf"/>
</dbReference>
<dbReference type="EMBL" id="JADIMT010000104">
    <property type="protein sequence ID" value="MBO8437167.1"/>
    <property type="molecule type" value="Genomic_DNA"/>
</dbReference>
<reference evidence="6" key="2">
    <citation type="journal article" date="2021" name="PeerJ">
        <title>Extensive microbial diversity within the chicken gut microbiome revealed by metagenomics and culture.</title>
        <authorList>
            <person name="Gilroy R."/>
            <person name="Ravi A."/>
            <person name="Getino M."/>
            <person name="Pursley I."/>
            <person name="Horton D.L."/>
            <person name="Alikhan N.F."/>
            <person name="Baker D."/>
            <person name="Gharbi K."/>
            <person name="Hall N."/>
            <person name="Watson M."/>
            <person name="Adriaenssens E.M."/>
            <person name="Foster-Nyarko E."/>
            <person name="Jarju S."/>
            <person name="Secka A."/>
            <person name="Antonio M."/>
            <person name="Oren A."/>
            <person name="Chaudhuri R.R."/>
            <person name="La Ragione R."/>
            <person name="Hildebrand F."/>
            <person name="Pallen M.J."/>
        </authorList>
    </citation>
    <scope>NUCLEOTIDE SEQUENCE</scope>
    <source>
        <strain evidence="6">7293</strain>
    </source>
</reference>
<dbReference type="InterPro" id="IPR011330">
    <property type="entry name" value="Glyco_hydro/deAcase_b/a-brl"/>
</dbReference>
<evidence type="ECO:0000259" key="5">
    <source>
        <dbReference type="SMART" id="SM00872"/>
    </source>
</evidence>
<dbReference type="InterPro" id="IPR000602">
    <property type="entry name" value="Glyco_hydro_38_N"/>
</dbReference>
<reference evidence="6" key="1">
    <citation type="submission" date="2020-10" db="EMBL/GenBank/DDBJ databases">
        <authorList>
            <person name="Gilroy R."/>
        </authorList>
    </citation>
    <scope>NUCLEOTIDE SEQUENCE</scope>
    <source>
        <strain evidence="6">7293</strain>
    </source>
</reference>
<dbReference type="GO" id="GO:0009313">
    <property type="term" value="P:oligosaccharide catabolic process"/>
    <property type="evidence" value="ECO:0007669"/>
    <property type="project" value="TreeGrafter"/>
</dbReference>
<dbReference type="Pfam" id="PF17677">
    <property type="entry name" value="Glyco_hydro38C2"/>
    <property type="match status" value="1"/>
</dbReference>
<dbReference type="Pfam" id="PF07748">
    <property type="entry name" value="Glyco_hydro_38C"/>
    <property type="match status" value="1"/>
</dbReference>
<feature type="domain" description="Glycoside hydrolase family 38 central" evidence="5">
    <location>
        <begin position="507"/>
        <end position="581"/>
    </location>
</feature>
<dbReference type="GO" id="GO:0004559">
    <property type="term" value="F:alpha-mannosidase activity"/>
    <property type="evidence" value="ECO:0007669"/>
    <property type="project" value="InterPro"/>
</dbReference>
<dbReference type="GO" id="GO:0006013">
    <property type="term" value="P:mannose metabolic process"/>
    <property type="evidence" value="ECO:0007669"/>
    <property type="project" value="InterPro"/>
</dbReference>
<dbReference type="InterPro" id="IPR015341">
    <property type="entry name" value="Glyco_hydro_38_cen"/>
</dbReference>
<dbReference type="Gene3D" id="2.70.98.30">
    <property type="entry name" value="Golgi alpha-mannosidase II, domain 4"/>
    <property type="match status" value="1"/>
</dbReference>
<dbReference type="SMART" id="SM00872">
    <property type="entry name" value="Alpha-mann_mid"/>
    <property type="match status" value="1"/>
</dbReference>
<gene>
    <name evidence="6" type="ORF">IAA97_09350</name>
</gene>
<evidence type="ECO:0000313" key="6">
    <source>
        <dbReference type="EMBL" id="MBO8437167.1"/>
    </source>
</evidence>
<dbReference type="InterPro" id="IPR037094">
    <property type="entry name" value="Glyco_hydro_38_cen_sf"/>
</dbReference>
<evidence type="ECO:0000256" key="2">
    <source>
        <dbReference type="ARBA" id="ARBA00022723"/>
    </source>
</evidence>
<dbReference type="Pfam" id="PF09261">
    <property type="entry name" value="Alpha-mann_mid"/>
    <property type="match status" value="1"/>
</dbReference>
<dbReference type="Pfam" id="PF01074">
    <property type="entry name" value="Glyco_hydro_38N"/>
    <property type="match status" value="1"/>
</dbReference>
<proteinExistence type="inferred from homology"/>
<protein>
    <submittedName>
        <fullName evidence="6">Alpha-mannosidase</fullName>
    </submittedName>
</protein>
<dbReference type="CDD" id="cd10789">
    <property type="entry name" value="GH38N_AMII_ER_cytosolic"/>
    <property type="match status" value="1"/>
</dbReference>
<dbReference type="SUPFAM" id="SSF88713">
    <property type="entry name" value="Glycoside hydrolase/deacetylase"/>
    <property type="match status" value="1"/>
</dbReference>
<dbReference type="FunFam" id="1.20.1270.50:FF:000004">
    <property type="entry name" value="alpha-mannosidase 2C1 isoform X1"/>
    <property type="match status" value="1"/>
</dbReference>
<dbReference type="Gene3D" id="1.20.1270.50">
    <property type="entry name" value="Glycoside hydrolase family 38, central domain"/>
    <property type="match status" value="1"/>
</dbReference>
<dbReference type="GO" id="GO:0030246">
    <property type="term" value="F:carbohydrate binding"/>
    <property type="evidence" value="ECO:0007669"/>
    <property type="project" value="InterPro"/>
</dbReference>
<evidence type="ECO:0000256" key="3">
    <source>
        <dbReference type="ARBA" id="ARBA00022801"/>
    </source>
</evidence>
<comment type="caution">
    <text evidence="6">The sequence shown here is derived from an EMBL/GenBank/DDBJ whole genome shotgun (WGS) entry which is preliminary data.</text>
</comment>
<dbReference type="InterPro" id="IPR011013">
    <property type="entry name" value="Gal_mutarotase_sf_dom"/>
</dbReference>
<dbReference type="Proteomes" id="UP000823615">
    <property type="component" value="Unassembled WGS sequence"/>
</dbReference>
<evidence type="ECO:0000313" key="7">
    <source>
        <dbReference type="Proteomes" id="UP000823615"/>
    </source>
</evidence>
<accession>A0A9D9H6P6</accession>
<name>A0A9D9H6P6_9SPIO</name>
<dbReference type="PANTHER" id="PTHR46017">
    <property type="entry name" value="ALPHA-MANNOSIDASE 2C1"/>
    <property type="match status" value="1"/>
</dbReference>
<keyword evidence="3" id="KW-0378">Hydrolase</keyword>